<dbReference type="GO" id="GO:0047661">
    <property type="term" value="F:amino-acid racemase activity"/>
    <property type="evidence" value="ECO:0007669"/>
    <property type="project" value="InterPro"/>
</dbReference>
<dbReference type="InterPro" id="IPR015942">
    <property type="entry name" value="Asp/Glu/hydantoin_racemase"/>
</dbReference>
<dbReference type="InterPro" id="IPR001920">
    <property type="entry name" value="Asp/Glu_race"/>
</dbReference>
<gene>
    <name evidence="3" type="ORF">SAMN05877838_1657</name>
</gene>
<keyword evidence="4" id="KW-1185">Reference proteome</keyword>
<evidence type="ECO:0000256" key="1">
    <source>
        <dbReference type="ARBA" id="ARBA00007847"/>
    </source>
</evidence>
<dbReference type="PANTHER" id="PTHR21198:SF7">
    <property type="entry name" value="ASPARTATE-GLUTAMATE RACEMASE FAMILY"/>
    <property type="match status" value="1"/>
</dbReference>
<reference evidence="4" key="1">
    <citation type="submission" date="2017-08" db="EMBL/GenBank/DDBJ databases">
        <authorList>
            <person name="Varghese N."/>
            <person name="Submissions S."/>
        </authorList>
    </citation>
    <scope>NUCLEOTIDE SEQUENCE [LARGE SCALE GENOMIC DNA]</scope>
    <source>
        <strain evidence="4">KCTC 23107</strain>
    </source>
</reference>
<dbReference type="Proteomes" id="UP000219465">
    <property type="component" value="Unassembled WGS sequence"/>
</dbReference>
<proteinExistence type="inferred from homology"/>
<dbReference type="RefSeq" id="WP_097106865.1">
    <property type="nucleotide sequence ID" value="NZ_OCPC01000002.1"/>
</dbReference>
<dbReference type="EMBL" id="OCPC01000002">
    <property type="protein sequence ID" value="SOE16775.1"/>
    <property type="molecule type" value="Genomic_DNA"/>
</dbReference>
<sequence>MKLIGLLGGLGWESTSLYYRMLNELTRKELGGDHAARILLHSVNNGAIREAGSKGDSSGVVSILCEAGRSLKAGGADFLVLATNSMHRYAEQIEEAAGIELLHISDVTSAQVRQAGHRVVGLLGTRATMESDFYSRHLGASSGAKVICPGPRDRIEVDRIIFDELDRGIMRNGSREFTARLIDDLCRKGAEAIVLGCSELTTIISPAPGAVQYYDTTRLHAQAAVHRALEVSYA</sequence>
<dbReference type="Pfam" id="PF01177">
    <property type="entry name" value="Asp_Glu_race"/>
    <property type="match status" value="1"/>
</dbReference>
<dbReference type="Gene3D" id="3.40.50.1860">
    <property type="match status" value="2"/>
</dbReference>
<protein>
    <submittedName>
        <fullName evidence="3">Aspartate racemase</fullName>
    </submittedName>
</protein>
<dbReference type="SUPFAM" id="SSF53681">
    <property type="entry name" value="Aspartate/glutamate racemase"/>
    <property type="match status" value="2"/>
</dbReference>
<evidence type="ECO:0000313" key="3">
    <source>
        <dbReference type="EMBL" id="SOE16775.1"/>
    </source>
</evidence>
<dbReference type="InterPro" id="IPR004380">
    <property type="entry name" value="Asp_race"/>
</dbReference>
<dbReference type="PANTHER" id="PTHR21198">
    <property type="entry name" value="GLUTAMATE RACEMASE"/>
    <property type="match status" value="1"/>
</dbReference>
<name>A0A286I9I4_9HYPH</name>
<dbReference type="OrthoDB" id="9803739at2"/>
<organism evidence="3 4">
    <name type="scientific">Hoeflea halophila</name>
    <dbReference type="NCBI Taxonomy" id="714899"/>
    <lineage>
        <taxon>Bacteria</taxon>
        <taxon>Pseudomonadati</taxon>
        <taxon>Pseudomonadota</taxon>
        <taxon>Alphaproteobacteria</taxon>
        <taxon>Hyphomicrobiales</taxon>
        <taxon>Rhizobiaceae</taxon>
        <taxon>Hoeflea</taxon>
    </lineage>
</organism>
<evidence type="ECO:0000256" key="2">
    <source>
        <dbReference type="ARBA" id="ARBA00023235"/>
    </source>
</evidence>
<accession>A0A286I9I4</accession>
<dbReference type="AlphaFoldDB" id="A0A286I9I4"/>
<dbReference type="NCBIfam" id="TIGR00035">
    <property type="entry name" value="asp_race"/>
    <property type="match status" value="1"/>
</dbReference>
<keyword evidence="2" id="KW-0413">Isomerase</keyword>
<evidence type="ECO:0000313" key="4">
    <source>
        <dbReference type="Proteomes" id="UP000219465"/>
    </source>
</evidence>
<comment type="similarity">
    <text evidence="1">Belongs to the aspartate/glutamate racemases family.</text>
</comment>